<proteinExistence type="predicted"/>
<protein>
    <submittedName>
        <fullName evidence="1">Uncharacterized protein</fullName>
    </submittedName>
</protein>
<keyword evidence="2" id="KW-1185">Reference proteome</keyword>
<dbReference type="AlphaFoldDB" id="A0A2T0U0U4"/>
<dbReference type="OrthoDB" id="1032063at2"/>
<organism evidence="1 2">
    <name type="scientific">Arcticibacter pallidicorallinus</name>
    <dbReference type="NCBI Taxonomy" id="1259464"/>
    <lineage>
        <taxon>Bacteria</taxon>
        <taxon>Pseudomonadati</taxon>
        <taxon>Bacteroidota</taxon>
        <taxon>Sphingobacteriia</taxon>
        <taxon>Sphingobacteriales</taxon>
        <taxon>Sphingobacteriaceae</taxon>
        <taxon>Arcticibacter</taxon>
    </lineage>
</organism>
<comment type="caution">
    <text evidence="1">The sequence shown here is derived from an EMBL/GenBank/DDBJ whole genome shotgun (WGS) entry which is preliminary data.</text>
</comment>
<gene>
    <name evidence="1" type="ORF">B0I27_107111</name>
</gene>
<dbReference type="Proteomes" id="UP000238034">
    <property type="component" value="Unassembled WGS sequence"/>
</dbReference>
<evidence type="ECO:0000313" key="2">
    <source>
        <dbReference type="Proteomes" id="UP000238034"/>
    </source>
</evidence>
<evidence type="ECO:0000313" key="1">
    <source>
        <dbReference type="EMBL" id="PRY51525.1"/>
    </source>
</evidence>
<accession>A0A2T0U0U4</accession>
<name>A0A2T0U0U4_9SPHI</name>
<dbReference type="EMBL" id="PVTH01000007">
    <property type="protein sequence ID" value="PRY51525.1"/>
    <property type="molecule type" value="Genomic_DNA"/>
</dbReference>
<sequence>MAKNLNLDPITFTGRQIESMKEAFWTAVFLNPQISTLLLVVPGIKAKQQVVILGMLGLVGKKKGPNCKPDVSDEQIDAIEKWWDPEYIEDRFEECWKDLLGKFTAWGLKNGIDKADLTGTEFALFLEDRIATALAESVYRIAFFGDKTIDNIADGGVLKDGVDLRYFNAINGYWKQLFAIATAQPDLHVSIAKNAGATVAAQKFTAQDTTDQVATGILESMVAQADERLLADPNVGFILTKSFADQYKRERKKATGFELPYLRVEQGIKVLEYDGIPLYVLSIQDRIIKSYMTGTKSNLPHRVILTTIASNLQLGVEEESDLSALDAFYDKTEKTYIIDTGYSIDAMVVEDHMTVSAY</sequence>
<dbReference type="RefSeq" id="WP_106293852.1">
    <property type="nucleotide sequence ID" value="NZ_PVTH01000007.1"/>
</dbReference>
<reference evidence="1 2" key="1">
    <citation type="submission" date="2018-03" db="EMBL/GenBank/DDBJ databases">
        <title>Genomic Encyclopedia of Type Strains, Phase III (KMG-III): the genomes of soil and plant-associated and newly described type strains.</title>
        <authorList>
            <person name="Whitman W."/>
        </authorList>
    </citation>
    <scope>NUCLEOTIDE SEQUENCE [LARGE SCALE GENOMIC DNA]</scope>
    <source>
        <strain evidence="1 2">CGMCC 1.9313</strain>
    </source>
</reference>